<feature type="compositionally biased region" description="Low complexity" evidence="4">
    <location>
        <begin position="49"/>
        <end position="92"/>
    </location>
</feature>
<dbReference type="PANTHER" id="PTHR24256">
    <property type="entry name" value="TRYPTASE-RELATED"/>
    <property type="match status" value="1"/>
</dbReference>
<evidence type="ECO:0000256" key="1">
    <source>
        <dbReference type="ARBA" id="ARBA00023157"/>
    </source>
</evidence>
<feature type="domain" description="Peptidase S1" evidence="6">
    <location>
        <begin position="163"/>
        <end position="439"/>
    </location>
</feature>
<dbReference type="SMART" id="SM00020">
    <property type="entry name" value="Tryp_SPc"/>
    <property type="match status" value="1"/>
</dbReference>
<dbReference type="SUPFAM" id="SSF50494">
    <property type="entry name" value="Trypsin-like serine proteases"/>
    <property type="match status" value="1"/>
</dbReference>
<comment type="similarity">
    <text evidence="2">Belongs to the peptidase S1 family. CLIP subfamily.</text>
</comment>
<dbReference type="OrthoDB" id="5565075at2759"/>
<dbReference type="InterPro" id="IPR018114">
    <property type="entry name" value="TRYPSIN_HIS"/>
</dbReference>
<dbReference type="InterPro" id="IPR009003">
    <property type="entry name" value="Peptidase_S1_PA"/>
</dbReference>
<name>A0A1D1VZZ8_RAMVA</name>
<reference evidence="7 8" key="1">
    <citation type="journal article" date="2016" name="Nat. Commun.">
        <title>Extremotolerant tardigrade genome and improved radiotolerance of human cultured cells by tardigrade-unique protein.</title>
        <authorList>
            <person name="Hashimoto T."/>
            <person name="Horikawa D.D."/>
            <person name="Saito Y."/>
            <person name="Kuwahara H."/>
            <person name="Kozuka-Hata H."/>
            <person name="Shin-I T."/>
            <person name="Minakuchi Y."/>
            <person name="Ohishi K."/>
            <person name="Motoyama A."/>
            <person name="Aizu T."/>
            <person name="Enomoto A."/>
            <person name="Kondo K."/>
            <person name="Tanaka S."/>
            <person name="Hara Y."/>
            <person name="Koshikawa S."/>
            <person name="Sagara H."/>
            <person name="Miura T."/>
            <person name="Yokobori S."/>
            <person name="Miyagawa K."/>
            <person name="Suzuki Y."/>
            <person name="Kubo T."/>
            <person name="Oyama M."/>
            <person name="Kohara Y."/>
            <person name="Fujiyama A."/>
            <person name="Arakawa K."/>
            <person name="Katayama T."/>
            <person name="Toyoda A."/>
            <person name="Kunieda T."/>
        </authorList>
    </citation>
    <scope>NUCLEOTIDE SEQUENCE [LARGE SCALE GENOMIC DNA]</scope>
    <source>
        <strain evidence="7 8">YOKOZUNA-1</strain>
    </source>
</reference>
<dbReference type="InterPro" id="IPR033116">
    <property type="entry name" value="TRYPSIN_SER"/>
</dbReference>
<evidence type="ECO:0000256" key="5">
    <source>
        <dbReference type="SAM" id="SignalP"/>
    </source>
</evidence>
<sequence>MKFLLPIVLALTISCGTVRIRAAYSYRNTGNSYYNAGSTGPTTRVSTGPVTATPTRSTATTATTSRSTTGTTTSATSTTTPPVASPSCTATPNRPEPRRCGMPSGDMSFFTKDQFTAPRSTAPIPLASNNPSNRFRRAAFEEAEFNASKAFTKFSQDLDSNRIVGGSFVPDSRNECWQILLIVNDAAGRPISYCGGSIIGSQTILTAAHCIIPNAQTTPVSQYVYTGNLDVYFGAQGVGRGPNFAQPVPGDFCPGAIRVAKAVPHPSYVYDSSDNDIAILTLVGPVDLTSPCACPICLQCSEPQPGDVCLQSGYGGQVQQNFPRDPNLPAEPNPILLKVVPQLVVPKNPDNCFITFANNPDGSRGGTNLDNIICAGGQRSEGTCFGDSGGPFFCLDTASNRQYQAGMPSRIPNCGIPSSKATLYISLARYTDFILKNSAAGDVFVYP</sequence>
<comment type="caution">
    <text evidence="7">The sequence shown here is derived from an EMBL/GenBank/DDBJ whole genome shotgun (WGS) entry which is preliminary data.</text>
</comment>
<evidence type="ECO:0000256" key="3">
    <source>
        <dbReference type="RuleBase" id="RU363034"/>
    </source>
</evidence>
<dbReference type="PROSITE" id="PS00134">
    <property type="entry name" value="TRYPSIN_HIS"/>
    <property type="match status" value="1"/>
</dbReference>
<keyword evidence="5" id="KW-0732">Signal</keyword>
<evidence type="ECO:0000256" key="2">
    <source>
        <dbReference type="ARBA" id="ARBA00024195"/>
    </source>
</evidence>
<keyword evidence="3" id="KW-0645">Protease</keyword>
<dbReference type="CDD" id="cd00190">
    <property type="entry name" value="Tryp_SPc"/>
    <property type="match status" value="1"/>
</dbReference>
<keyword evidence="3" id="KW-0720">Serine protease</keyword>
<dbReference type="InterPro" id="IPR051487">
    <property type="entry name" value="Ser/Thr_Proteases_Immune/Dev"/>
</dbReference>
<organism evidence="7 8">
    <name type="scientific">Ramazzottius varieornatus</name>
    <name type="common">Water bear</name>
    <name type="synonym">Tardigrade</name>
    <dbReference type="NCBI Taxonomy" id="947166"/>
    <lineage>
        <taxon>Eukaryota</taxon>
        <taxon>Metazoa</taxon>
        <taxon>Ecdysozoa</taxon>
        <taxon>Tardigrada</taxon>
        <taxon>Eutardigrada</taxon>
        <taxon>Parachela</taxon>
        <taxon>Hypsibioidea</taxon>
        <taxon>Ramazzottiidae</taxon>
        <taxon>Ramazzottius</taxon>
    </lineage>
</organism>
<dbReference type="InterPro" id="IPR001314">
    <property type="entry name" value="Peptidase_S1A"/>
</dbReference>
<dbReference type="InterPro" id="IPR043504">
    <property type="entry name" value="Peptidase_S1_PA_chymotrypsin"/>
</dbReference>
<feature type="chain" id="PRO_5008899037" description="Peptidase S1 domain-containing protein" evidence="5">
    <location>
        <begin position="23"/>
        <end position="447"/>
    </location>
</feature>
<dbReference type="PRINTS" id="PR00722">
    <property type="entry name" value="CHYMOTRYPSIN"/>
</dbReference>
<evidence type="ECO:0000313" key="8">
    <source>
        <dbReference type="Proteomes" id="UP000186922"/>
    </source>
</evidence>
<dbReference type="Gene3D" id="2.40.10.10">
    <property type="entry name" value="Trypsin-like serine proteases"/>
    <property type="match status" value="1"/>
</dbReference>
<dbReference type="GO" id="GO:0006508">
    <property type="term" value="P:proteolysis"/>
    <property type="evidence" value="ECO:0007669"/>
    <property type="project" value="UniProtKB-KW"/>
</dbReference>
<proteinExistence type="inferred from homology"/>
<evidence type="ECO:0000256" key="4">
    <source>
        <dbReference type="SAM" id="MobiDB-lite"/>
    </source>
</evidence>
<dbReference type="EMBL" id="BDGG01000014">
    <property type="protein sequence ID" value="GAV06937.1"/>
    <property type="molecule type" value="Genomic_DNA"/>
</dbReference>
<dbReference type="GO" id="GO:0004252">
    <property type="term" value="F:serine-type endopeptidase activity"/>
    <property type="evidence" value="ECO:0007669"/>
    <property type="project" value="InterPro"/>
</dbReference>
<keyword evidence="8" id="KW-1185">Reference proteome</keyword>
<keyword evidence="3" id="KW-0378">Hydrolase</keyword>
<dbReference type="STRING" id="947166.A0A1D1VZZ8"/>
<protein>
    <recommendedName>
        <fullName evidence="6">Peptidase S1 domain-containing protein</fullName>
    </recommendedName>
</protein>
<dbReference type="Pfam" id="PF00089">
    <property type="entry name" value="Trypsin"/>
    <property type="match status" value="1"/>
</dbReference>
<dbReference type="PROSITE" id="PS50240">
    <property type="entry name" value="TRYPSIN_DOM"/>
    <property type="match status" value="1"/>
</dbReference>
<dbReference type="PROSITE" id="PS00135">
    <property type="entry name" value="TRYPSIN_SER"/>
    <property type="match status" value="1"/>
</dbReference>
<feature type="compositionally biased region" description="Polar residues" evidence="4">
    <location>
        <begin position="32"/>
        <end position="48"/>
    </location>
</feature>
<evidence type="ECO:0000259" key="6">
    <source>
        <dbReference type="PROSITE" id="PS50240"/>
    </source>
</evidence>
<dbReference type="PROSITE" id="PS51257">
    <property type="entry name" value="PROKAR_LIPOPROTEIN"/>
    <property type="match status" value="1"/>
</dbReference>
<dbReference type="Proteomes" id="UP000186922">
    <property type="component" value="Unassembled WGS sequence"/>
</dbReference>
<gene>
    <name evidence="7" type="primary">RvY_16845-1</name>
    <name evidence="7" type="synonym">RvY_16845.1</name>
    <name evidence="7" type="ORF">RvY_16845</name>
</gene>
<feature type="region of interest" description="Disordered" evidence="4">
    <location>
        <begin position="32"/>
        <end position="104"/>
    </location>
</feature>
<evidence type="ECO:0000313" key="7">
    <source>
        <dbReference type="EMBL" id="GAV06937.1"/>
    </source>
</evidence>
<dbReference type="AlphaFoldDB" id="A0A1D1VZZ8"/>
<keyword evidence="1" id="KW-1015">Disulfide bond</keyword>
<accession>A0A1D1VZZ8</accession>
<dbReference type="InterPro" id="IPR001254">
    <property type="entry name" value="Trypsin_dom"/>
</dbReference>
<feature type="signal peptide" evidence="5">
    <location>
        <begin position="1"/>
        <end position="22"/>
    </location>
</feature>